<dbReference type="EMBL" id="JACIFO010000004">
    <property type="protein sequence ID" value="MBB4118979.1"/>
    <property type="molecule type" value="Genomic_DNA"/>
</dbReference>
<dbReference type="AlphaFoldDB" id="A0A840EKT0"/>
<keyword evidence="9" id="KW-1185">Reference proteome</keyword>
<comment type="cofactor">
    <cofactor evidence="1">
        <name>FMN</name>
        <dbReference type="ChEBI" id="CHEBI:58210"/>
    </cofactor>
</comment>
<evidence type="ECO:0000256" key="3">
    <source>
        <dbReference type="ARBA" id="ARBA00022630"/>
    </source>
</evidence>
<reference evidence="8 9" key="1">
    <citation type="submission" date="2020-08" db="EMBL/GenBank/DDBJ databases">
        <title>Genomic Encyclopedia of Type Strains, Phase IV (KMG-IV): sequencing the most valuable type-strain genomes for metagenomic binning, comparative biology and taxonomic classification.</title>
        <authorList>
            <person name="Goeker M."/>
        </authorList>
    </citation>
    <scope>NUCLEOTIDE SEQUENCE [LARGE SCALE GENOMIC DNA]</scope>
    <source>
        <strain evidence="8 9">DSM 29568</strain>
    </source>
</reference>
<protein>
    <submittedName>
        <fullName evidence="8">Nitroreductase</fullName>
    </submittedName>
</protein>
<organism evidence="8 9">
    <name type="scientific">Mesonia hippocampi</name>
    <dbReference type="NCBI Taxonomy" id="1628250"/>
    <lineage>
        <taxon>Bacteria</taxon>
        <taxon>Pseudomonadati</taxon>
        <taxon>Bacteroidota</taxon>
        <taxon>Flavobacteriia</taxon>
        <taxon>Flavobacteriales</taxon>
        <taxon>Flavobacteriaceae</taxon>
        <taxon>Mesonia</taxon>
    </lineage>
</organism>
<dbReference type="PANTHER" id="PTHR43673">
    <property type="entry name" value="NAD(P)H NITROREDUCTASE YDGI-RELATED"/>
    <property type="match status" value="1"/>
</dbReference>
<gene>
    <name evidence="8" type="ORF">GGR32_001270</name>
</gene>
<evidence type="ECO:0000256" key="4">
    <source>
        <dbReference type="ARBA" id="ARBA00022643"/>
    </source>
</evidence>
<dbReference type="Proteomes" id="UP000553034">
    <property type="component" value="Unassembled WGS sequence"/>
</dbReference>
<evidence type="ECO:0000256" key="1">
    <source>
        <dbReference type="ARBA" id="ARBA00001917"/>
    </source>
</evidence>
<keyword evidence="3" id="KW-0285">Flavoprotein</keyword>
<evidence type="ECO:0000313" key="9">
    <source>
        <dbReference type="Proteomes" id="UP000553034"/>
    </source>
</evidence>
<proteinExistence type="inferred from homology"/>
<dbReference type="GO" id="GO:0016491">
    <property type="term" value="F:oxidoreductase activity"/>
    <property type="evidence" value="ECO:0007669"/>
    <property type="project" value="UniProtKB-KW"/>
</dbReference>
<sequence>MTDYIKNLEWRYATKQYDSTKKISPEDLEMLKKALQLSASSYGLQPYKILIIENQEMRNKLFEASWNQSQVTDASHLIVFAIPNHITLQHIEEYMDNISKTREIPLESLAPFKEVIENTILPLPSEIQQTWAAKQTYIALGNLLSAAAHLQIDTTPMEGFNTKEYDKILQLDKQGLATTVIAAIGYRSENDTNQALKKVRKNQENLFINI</sequence>
<name>A0A840EKT0_9FLAO</name>
<dbReference type="Pfam" id="PF00881">
    <property type="entry name" value="Nitroreductase"/>
    <property type="match status" value="1"/>
</dbReference>
<comment type="caution">
    <text evidence="8">The sequence shown here is derived from an EMBL/GenBank/DDBJ whole genome shotgun (WGS) entry which is preliminary data.</text>
</comment>
<evidence type="ECO:0000259" key="7">
    <source>
        <dbReference type="Pfam" id="PF00881"/>
    </source>
</evidence>
<keyword evidence="4" id="KW-0288">FMN</keyword>
<evidence type="ECO:0000256" key="6">
    <source>
        <dbReference type="ARBA" id="ARBA00023002"/>
    </source>
</evidence>
<dbReference type="SUPFAM" id="SSF55469">
    <property type="entry name" value="FMN-dependent nitroreductase-like"/>
    <property type="match status" value="1"/>
</dbReference>
<keyword evidence="5" id="KW-0521">NADP</keyword>
<comment type="similarity">
    <text evidence="2">Belongs to the nitroreductase family.</text>
</comment>
<dbReference type="InterPro" id="IPR029479">
    <property type="entry name" value="Nitroreductase"/>
</dbReference>
<dbReference type="InterPro" id="IPR033878">
    <property type="entry name" value="NfsB-like"/>
</dbReference>
<keyword evidence="6" id="KW-0560">Oxidoreductase</keyword>
<evidence type="ECO:0000313" key="8">
    <source>
        <dbReference type="EMBL" id="MBB4118979.1"/>
    </source>
</evidence>
<dbReference type="RefSeq" id="WP_183477333.1">
    <property type="nucleotide sequence ID" value="NZ_JACIFO010000004.1"/>
</dbReference>
<dbReference type="CDD" id="cd02149">
    <property type="entry name" value="NfsB-like"/>
    <property type="match status" value="1"/>
</dbReference>
<accession>A0A840EKT0</accession>
<dbReference type="InterPro" id="IPR000415">
    <property type="entry name" value="Nitroreductase-like"/>
</dbReference>
<dbReference type="PANTHER" id="PTHR43673:SF2">
    <property type="entry name" value="NITROREDUCTASE"/>
    <property type="match status" value="1"/>
</dbReference>
<evidence type="ECO:0000256" key="5">
    <source>
        <dbReference type="ARBA" id="ARBA00022857"/>
    </source>
</evidence>
<dbReference type="Gene3D" id="3.40.109.10">
    <property type="entry name" value="NADH Oxidase"/>
    <property type="match status" value="1"/>
</dbReference>
<feature type="domain" description="Nitroreductase" evidence="7">
    <location>
        <begin position="9"/>
        <end position="186"/>
    </location>
</feature>
<evidence type="ECO:0000256" key="2">
    <source>
        <dbReference type="ARBA" id="ARBA00007118"/>
    </source>
</evidence>